<sequence>MDKGNVEMLDAEKNVHASYVLVSNESLLKYENGVKTGKGNVEDKTHDQSDSKGADLKNARIETKDQLNSKSQQQVHNNVVLENKTPIIDAGTDEMVSGYVTLTDDEVHNIVEGEGNNVD</sequence>
<evidence type="ECO:0000313" key="2">
    <source>
        <dbReference type="EMBL" id="TMW83201.1"/>
    </source>
</evidence>
<feature type="compositionally biased region" description="Basic and acidic residues" evidence="1">
    <location>
        <begin position="40"/>
        <end position="58"/>
    </location>
</feature>
<name>A0A6N2APV4_SOLCI</name>
<proteinExistence type="predicted"/>
<reference evidence="2" key="1">
    <citation type="submission" date="2019-05" db="EMBL/GenBank/DDBJ databases">
        <title>The de novo reference genome and transcriptome assemblies of the wild tomato species Solanum chilense.</title>
        <authorList>
            <person name="Stam R."/>
            <person name="Nosenko T."/>
            <person name="Hoerger A.C."/>
            <person name="Stephan W."/>
            <person name="Seidel M.A."/>
            <person name="Kuhn J.M.M."/>
            <person name="Haberer G."/>
            <person name="Tellier A."/>
        </authorList>
    </citation>
    <scope>NUCLEOTIDE SEQUENCE</scope>
    <source>
        <tissue evidence="2">Mature leaves</tissue>
    </source>
</reference>
<organism evidence="2">
    <name type="scientific">Solanum chilense</name>
    <name type="common">Tomato</name>
    <name type="synonym">Lycopersicon chilense</name>
    <dbReference type="NCBI Taxonomy" id="4083"/>
    <lineage>
        <taxon>Eukaryota</taxon>
        <taxon>Viridiplantae</taxon>
        <taxon>Streptophyta</taxon>
        <taxon>Embryophyta</taxon>
        <taxon>Tracheophyta</taxon>
        <taxon>Spermatophyta</taxon>
        <taxon>Magnoliopsida</taxon>
        <taxon>eudicotyledons</taxon>
        <taxon>Gunneridae</taxon>
        <taxon>Pentapetalae</taxon>
        <taxon>asterids</taxon>
        <taxon>lamiids</taxon>
        <taxon>Solanales</taxon>
        <taxon>Solanaceae</taxon>
        <taxon>Solanoideae</taxon>
        <taxon>Solaneae</taxon>
        <taxon>Solanum</taxon>
        <taxon>Solanum subgen. Lycopersicon</taxon>
    </lineage>
</organism>
<comment type="caution">
    <text evidence="2">The sequence shown here is derived from an EMBL/GenBank/DDBJ whole genome shotgun (WGS) entry which is preliminary data.</text>
</comment>
<protein>
    <submittedName>
        <fullName evidence="2">Uncharacterized protein</fullName>
    </submittedName>
</protein>
<dbReference type="AlphaFoldDB" id="A0A6N2APV4"/>
<gene>
    <name evidence="2" type="ORF">EJD97_002520</name>
</gene>
<dbReference type="EMBL" id="RXGB01013002">
    <property type="protein sequence ID" value="TMW83201.1"/>
    <property type="molecule type" value="Genomic_DNA"/>
</dbReference>
<accession>A0A6N2APV4</accession>
<evidence type="ECO:0000256" key="1">
    <source>
        <dbReference type="SAM" id="MobiDB-lite"/>
    </source>
</evidence>
<feature type="region of interest" description="Disordered" evidence="1">
    <location>
        <begin position="33"/>
        <end position="58"/>
    </location>
</feature>